<evidence type="ECO:0000313" key="2">
    <source>
        <dbReference type="EMBL" id="MCP9290227.1"/>
    </source>
</evidence>
<evidence type="ECO:0000313" key="3">
    <source>
        <dbReference type="Proteomes" id="UP001139125"/>
    </source>
</evidence>
<keyword evidence="3" id="KW-1185">Reference proteome</keyword>
<name>A0A9X2L122_9BACT</name>
<organism evidence="2 3">
    <name type="scientific">Gracilimonas sediminicola</name>
    <dbReference type="NCBI Taxonomy" id="2952158"/>
    <lineage>
        <taxon>Bacteria</taxon>
        <taxon>Pseudomonadati</taxon>
        <taxon>Balneolota</taxon>
        <taxon>Balneolia</taxon>
        <taxon>Balneolales</taxon>
        <taxon>Balneolaceae</taxon>
        <taxon>Gracilimonas</taxon>
    </lineage>
</organism>
<reference evidence="2" key="1">
    <citation type="submission" date="2022-06" db="EMBL/GenBank/DDBJ databases">
        <title>Gracilimonas sp. CAU 1638 isolated from sea sediment.</title>
        <authorList>
            <person name="Kim W."/>
        </authorList>
    </citation>
    <scope>NUCLEOTIDE SEQUENCE</scope>
    <source>
        <strain evidence="2">CAU 1638</strain>
    </source>
</reference>
<sequence length="68" mass="7397">MSLKNKTKKELQNRVKELEGIIAKKGIGSDYLSKAERIQRDVNLALILGGTAALIGATAWALLKSTEE</sequence>
<proteinExistence type="predicted"/>
<keyword evidence="1" id="KW-0472">Membrane</keyword>
<accession>A0A9X2L122</accession>
<keyword evidence="1" id="KW-1133">Transmembrane helix</keyword>
<dbReference type="RefSeq" id="WP_255132116.1">
    <property type="nucleotide sequence ID" value="NZ_CP175953.1"/>
</dbReference>
<dbReference type="Proteomes" id="UP001139125">
    <property type="component" value="Unassembled WGS sequence"/>
</dbReference>
<gene>
    <name evidence="2" type="ORF">NM125_01380</name>
</gene>
<keyword evidence="1" id="KW-0812">Transmembrane</keyword>
<evidence type="ECO:0000256" key="1">
    <source>
        <dbReference type="SAM" id="Phobius"/>
    </source>
</evidence>
<dbReference type="AlphaFoldDB" id="A0A9X2L122"/>
<feature type="transmembrane region" description="Helical" evidence="1">
    <location>
        <begin position="42"/>
        <end position="63"/>
    </location>
</feature>
<protein>
    <submittedName>
        <fullName evidence="2">Uncharacterized protein</fullName>
    </submittedName>
</protein>
<comment type="caution">
    <text evidence="2">The sequence shown here is derived from an EMBL/GenBank/DDBJ whole genome shotgun (WGS) entry which is preliminary data.</text>
</comment>
<dbReference type="EMBL" id="JANDBC010000001">
    <property type="protein sequence ID" value="MCP9290227.1"/>
    <property type="molecule type" value="Genomic_DNA"/>
</dbReference>